<dbReference type="GO" id="GO:0015833">
    <property type="term" value="P:peptide transport"/>
    <property type="evidence" value="ECO:0007669"/>
    <property type="project" value="InterPro"/>
</dbReference>
<dbReference type="PROSITE" id="PS50893">
    <property type="entry name" value="ABC_TRANSPORTER_2"/>
    <property type="match status" value="1"/>
</dbReference>
<dbReference type="RefSeq" id="WP_131617490.1">
    <property type="nucleotide sequence ID" value="NZ_CP036532.1"/>
</dbReference>
<protein>
    <submittedName>
        <fullName evidence="9">ABC transporter ATP-binding protein</fullName>
    </submittedName>
</protein>
<dbReference type="Pfam" id="PF08352">
    <property type="entry name" value="oligo_HPY"/>
    <property type="match status" value="1"/>
</dbReference>
<evidence type="ECO:0000256" key="6">
    <source>
        <dbReference type="ARBA" id="ARBA00022840"/>
    </source>
</evidence>
<keyword evidence="6 9" id="KW-0067">ATP-binding</keyword>
<proteinExistence type="inferred from homology"/>
<dbReference type="OrthoDB" id="9815712at2"/>
<dbReference type="InterPro" id="IPR050388">
    <property type="entry name" value="ABC_Ni/Peptide_Import"/>
</dbReference>
<dbReference type="PANTHER" id="PTHR43297:SF2">
    <property type="entry name" value="DIPEPTIDE TRANSPORT ATP-BINDING PROTEIN DPPD"/>
    <property type="match status" value="1"/>
</dbReference>
<keyword evidence="5" id="KW-0547">Nucleotide-binding</keyword>
<evidence type="ECO:0000313" key="10">
    <source>
        <dbReference type="Proteomes" id="UP000293719"/>
    </source>
</evidence>
<dbReference type="EMBL" id="CP036532">
    <property type="protein sequence ID" value="QBK31841.1"/>
    <property type="molecule type" value="Genomic_DNA"/>
</dbReference>
<dbReference type="GO" id="GO:0005886">
    <property type="term" value="C:plasma membrane"/>
    <property type="evidence" value="ECO:0007669"/>
    <property type="project" value="UniProtKB-SubCell"/>
</dbReference>
<evidence type="ECO:0000256" key="1">
    <source>
        <dbReference type="ARBA" id="ARBA00004417"/>
    </source>
</evidence>
<reference evidence="9 10" key="1">
    <citation type="journal article" date="2017" name="Int. J. Syst. Evol. Microbiol.">
        <title>Roseitalea porphyridii gen. nov., sp. nov., isolated from a red alga, and reclassification of Hoeflea suaedae Chung et al. 2013 as Pseudohoeflea suaedae gen. nov., comb. nov.</title>
        <authorList>
            <person name="Hyeon J.W."/>
            <person name="Jeong S.E."/>
            <person name="Baek K."/>
            <person name="Jeon C.O."/>
        </authorList>
    </citation>
    <scope>NUCLEOTIDE SEQUENCE [LARGE SCALE GENOMIC DNA]</scope>
    <source>
        <strain evidence="9 10">MA7-20</strain>
    </source>
</reference>
<dbReference type="Proteomes" id="UP000293719">
    <property type="component" value="Chromosome"/>
</dbReference>
<comment type="subcellular location">
    <subcellularLocation>
        <location evidence="1">Cell inner membrane</location>
        <topology evidence="1">Peripheral membrane protein</topology>
    </subcellularLocation>
</comment>
<keyword evidence="4" id="KW-1003">Cell membrane</keyword>
<evidence type="ECO:0000313" key="9">
    <source>
        <dbReference type="EMBL" id="QBK31841.1"/>
    </source>
</evidence>
<dbReference type="SUPFAM" id="SSF52540">
    <property type="entry name" value="P-loop containing nucleoside triphosphate hydrolases"/>
    <property type="match status" value="1"/>
</dbReference>
<dbReference type="GO" id="GO:0055085">
    <property type="term" value="P:transmembrane transport"/>
    <property type="evidence" value="ECO:0007669"/>
    <property type="project" value="UniProtKB-ARBA"/>
</dbReference>
<evidence type="ECO:0000256" key="7">
    <source>
        <dbReference type="ARBA" id="ARBA00023136"/>
    </source>
</evidence>
<dbReference type="PROSITE" id="PS00211">
    <property type="entry name" value="ABC_TRANSPORTER_1"/>
    <property type="match status" value="1"/>
</dbReference>
<dbReference type="AlphaFoldDB" id="A0A4P6V358"/>
<evidence type="ECO:0000256" key="4">
    <source>
        <dbReference type="ARBA" id="ARBA00022475"/>
    </source>
</evidence>
<dbReference type="PANTHER" id="PTHR43297">
    <property type="entry name" value="OLIGOPEPTIDE TRANSPORT ATP-BINDING PROTEIN APPD"/>
    <property type="match status" value="1"/>
</dbReference>
<dbReference type="InterPro" id="IPR017871">
    <property type="entry name" value="ABC_transporter-like_CS"/>
</dbReference>
<dbReference type="KEGG" id="rpod:E0E05_15260"/>
<dbReference type="SMART" id="SM00382">
    <property type="entry name" value="AAA"/>
    <property type="match status" value="1"/>
</dbReference>
<dbReference type="Gene3D" id="3.40.50.300">
    <property type="entry name" value="P-loop containing nucleotide triphosphate hydrolases"/>
    <property type="match status" value="1"/>
</dbReference>
<dbReference type="FunFam" id="3.40.50.300:FF:000016">
    <property type="entry name" value="Oligopeptide ABC transporter ATP-binding component"/>
    <property type="match status" value="1"/>
</dbReference>
<dbReference type="CDD" id="cd03257">
    <property type="entry name" value="ABC_NikE_OppD_transporters"/>
    <property type="match status" value="1"/>
</dbReference>
<organism evidence="9 10">
    <name type="scientific">Roseitalea porphyridii</name>
    <dbReference type="NCBI Taxonomy" id="1852022"/>
    <lineage>
        <taxon>Bacteria</taxon>
        <taxon>Pseudomonadati</taxon>
        <taxon>Pseudomonadota</taxon>
        <taxon>Alphaproteobacteria</taxon>
        <taxon>Hyphomicrobiales</taxon>
        <taxon>Ahrensiaceae</taxon>
        <taxon>Roseitalea</taxon>
    </lineage>
</organism>
<dbReference type="InterPro" id="IPR003593">
    <property type="entry name" value="AAA+_ATPase"/>
</dbReference>
<dbReference type="NCBIfam" id="TIGR01727">
    <property type="entry name" value="oligo_HPY"/>
    <property type="match status" value="1"/>
</dbReference>
<comment type="similarity">
    <text evidence="2">Belongs to the ABC transporter superfamily.</text>
</comment>
<dbReference type="InterPro" id="IPR027417">
    <property type="entry name" value="P-loop_NTPase"/>
</dbReference>
<sequence>MNGPLLEVAGLRTSFSTPRGRVRSVDDVSFTLAPGETLGVVGESGSGKSVTSLSIMRLVERGGGQIDGGTIRLRRGDGSRVELQSLSDRRMRAIRGNDIAMVFQEPMTSLDPVWTVGDQIGEAVRLHQGLTRRQARARAIEMLRLVGIPDPQSRADDYPHQMSGGMRQRVMIAIALSCKPALLIADEPTTALDVTVQAQILELIKSLQDEIGMSVLFITHDLGVVAEIADRVAVMYAGQIVEEAPVREIFARPAHPYTLGLQQSIPGSPVSGAANGRLKTIGGAPPDPLSVPAGCRFAPRCPLVQPACREETVALAEVGESHRARCLRWREVRAQ</sequence>
<dbReference type="GO" id="GO:0016887">
    <property type="term" value="F:ATP hydrolysis activity"/>
    <property type="evidence" value="ECO:0007669"/>
    <property type="project" value="InterPro"/>
</dbReference>
<keyword evidence="10" id="KW-1185">Reference proteome</keyword>
<evidence type="ECO:0000256" key="3">
    <source>
        <dbReference type="ARBA" id="ARBA00022448"/>
    </source>
</evidence>
<dbReference type="GO" id="GO:0005524">
    <property type="term" value="F:ATP binding"/>
    <property type="evidence" value="ECO:0007669"/>
    <property type="project" value="UniProtKB-KW"/>
</dbReference>
<evidence type="ECO:0000256" key="2">
    <source>
        <dbReference type="ARBA" id="ARBA00005417"/>
    </source>
</evidence>
<keyword evidence="3" id="KW-0813">Transport</keyword>
<dbReference type="Pfam" id="PF00005">
    <property type="entry name" value="ABC_tran"/>
    <property type="match status" value="1"/>
</dbReference>
<evidence type="ECO:0000256" key="5">
    <source>
        <dbReference type="ARBA" id="ARBA00022741"/>
    </source>
</evidence>
<dbReference type="InterPro" id="IPR003439">
    <property type="entry name" value="ABC_transporter-like_ATP-bd"/>
</dbReference>
<evidence type="ECO:0000259" key="8">
    <source>
        <dbReference type="PROSITE" id="PS50893"/>
    </source>
</evidence>
<dbReference type="InterPro" id="IPR013563">
    <property type="entry name" value="Oligopep_ABC_C"/>
</dbReference>
<gene>
    <name evidence="9" type="ORF">E0E05_15260</name>
</gene>
<accession>A0A4P6V358</accession>
<feature type="domain" description="ABC transporter" evidence="8">
    <location>
        <begin position="6"/>
        <end position="262"/>
    </location>
</feature>
<keyword evidence="7" id="KW-0472">Membrane</keyword>
<dbReference type="GeneID" id="90768665"/>
<name>A0A4P6V358_9HYPH</name>